<name>A0ABU7R5G2_9FLAO</name>
<keyword evidence="2" id="KW-1185">Reference proteome</keyword>
<proteinExistence type="predicted"/>
<gene>
    <name evidence="1" type="ORF">V2E39_21785</name>
</gene>
<dbReference type="Proteomes" id="UP001350005">
    <property type="component" value="Unassembled WGS sequence"/>
</dbReference>
<reference evidence="1 2" key="1">
    <citation type="submission" date="2024-01" db="EMBL/GenBank/DDBJ databases">
        <title>Whole genome of Chryseobacterium arthrosphaerae NNCa 2741.</title>
        <authorList>
            <person name="Boriskina E.V."/>
            <person name="Gordinskaya N.A."/>
            <person name="Kropotov V.S."/>
            <person name="Alekseeva A.E."/>
            <person name="Makhova M.A."/>
            <person name="Kryazhev D.V."/>
            <person name="Shkurkina I.S."/>
        </authorList>
    </citation>
    <scope>NUCLEOTIDE SEQUENCE [LARGE SCALE GENOMIC DNA]</scope>
    <source>
        <strain evidence="1 2">NNCa 2741</strain>
    </source>
</reference>
<organism evidence="1 2">
    <name type="scientific">Chryseobacterium arthrosphaerae</name>
    <dbReference type="NCBI Taxonomy" id="651561"/>
    <lineage>
        <taxon>Bacteria</taxon>
        <taxon>Pseudomonadati</taxon>
        <taxon>Bacteroidota</taxon>
        <taxon>Flavobacteriia</taxon>
        <taxon>Flavobacteriales</taxon>
        <taxon>Weeksellaceae</taxon>
        <taxon>Chryseobacterium group</taxon>
        <taxon>Chryseobacterium</taxon>
    </lineage>
</organism>
<protein>
    <submittedName>
        <fullName evidence="1">TIGR04139 family peptide modification target</fullName>
    </submittedName>
</protein>
<comment type="caution">
    <text evidence="1">The sequence shown here is derived from an EMBL/GenBank/DDBJ whole genome shotgun (WGS) entry which is preliminary data.</text>
</comment>
<dbReference type="InterPro" id="IPR025842">
    <property type="entry name" value="Bacteroid_pep"/>
</dbReference>
<evidence type="ECO:0000313" key="2">
    <source>
        <dbReference type="Proteomes" id="UP001350005"/>
    </source>
</evidence>
<sequence>MKKLMGMKKSFSSLENKKIKRSELKFVNGSLIALADYTIESNTAPAGCYESDHYAYNGGPYRGRVTVC</sequence>
<accession>A0ABU7R5G2</accession>
<dbReference type="NCBIfam" id="TIGR04139">
    <property type="entry name" value="CxxCx5CxxC_targ"/>
    <property type="match status" value="1"/>
</dbReference>
<dbReference type="RefSeq" id="WP_165602577.1">
    <property type="nucleotide sequence ID" value="NZ_CP033811.1"/>
</dbReference>
<dbReference type="Pfam" id="PF14406">
    <property type="entry name" value="Bacteroid_pep"/>
    <property type="match status" value="1"/>
</dbReference>
<evidence type="ECO:0000313" key="1">
    <source>
        <dbReference type="EMBL" id="MEE6130043.1"/>
    </source>
</evidence>
<dbReference type="InterPro" id="IPR026437">
    <property type="entry name" value="CxxCx5CxxC_targ"/>
</dbReference>
<dbReference type="EMBL" id="JAZGJU010000071">
    <property type="protein sequence ID" value="MEE6130043.1"/>
    <property type="molecule type" value="Genomic_DNA"/>
</dbReference>